<evidence type="ECO:0000313" key="6">
    <source>
        <dbReference type="Proteomes" id="UP001500542"/>
    </source>
</evidence>
<dbReference type="SMART" id="SM00345">
    <property type="entry name" value="HTH_GNTR"/>
    <property type="match status" value="1"/>
</dbReference>
<dbReference type="InterPro" id="IPR036388">
    <property type="entry name" value="WH-like_DNA-bd_sf"/>
</dbReference>
<dbReference type="Gene3D" id="1.20.120.530">
    <property type="entry name" value="GntR ligand-binding domain-like"/>
    <property type="match status" value="1"/>
</dbReference>
<dbReference type="Pfam" id="PF00392">
    <property type="entry name" value="GntR"/>
    <property type="match status" value="1"/>
</dbReference>
<organism evidence="5 6">
    <name type="scientific">Kribbella koreensis</name>
    <dbReference type="NCBI Taxonomy" id="57909"/>
    <lineage>
        <taxon>Bacteria</taxon>
        <taxon>Bacillati</taxon>
        <taxon>Actinomycetota</taxon>
        <taxon>Actinomycetes</taxon>
        <taxon>Propionibacteriales</taxon>
        <taxon>Kribbellaceae</taxon>
        <taxon>Kribbella</taxon>
    </lineage>
</organism>
<keyword evidence="3" id="KW-0804">Transcription</keyword>
<keyword evidence="6" id="KW-1185">Reference proteome</keyword>
<evidence type="ECO:0000256" key="2">
    <source>
        <dbReference type="ARBA" id="ARBA00023125"/>
    </source>
</evidence>
<dbReference type="PROSITE" id="PS50949">
    <property type="entry name" value="HTH_GNTR"/>
    <property type="match status" value="1"/>
</dbReference>
<dbReference type="Gene3D" id="1.10.10.10">
    <property type="entry name" value="Winged helix-like DNA-binding domain superfamily/Winged helix DNA-binding domain"/>
    <property type="match status" value="1"/>
</dbReference>
<comment type="caution">
    <text evidence="5">The sequence shown here is derived from an EMBL/GenBank/DDBJ whole genome shotgun (WGS) entry which is preliminary data.</text>
</comment>
<dbReference type="PANTHER" id="PTHR43537:SF24">
    <property type="entry name" value="GLUCONATE OPERON TRANSCRIPTIONAL REPRESSOR"/>
    <property type="match status" value="1"/>
</dbReference>
<feature type="domain" description="HTH gntR-type" evidence="4">
    <location>
        <begin position="6"/>
        <end position="73"/>
    </location>
</feature>
<dbReference type="InterPro" id="IPR036390">
    <property type="entry name" value="WH_DNA-bd_sf"/>
</dbReference>
<name>A0ABN1RKP5_9ACTN</name>
<dbReference type="SMART" id="SM00895">
    <property type="entry name" value="FCD"/>
    <property type="match status" value="1"/>
</dbReference>
<evidence type="ECO:0000313" key="5">
    <source>
        <dbReference type="EMBL" id="GAA0959082.1"/>
    </source>
</evidence>
<dbReference type="Proteomes" id="UP001500542">
    <property type="component" value="Unassembled WGS sequence"/>
</dbReference>
<dbReference type="PANTHER" id="PTHR43537">
    <property type="entry name" value="TRANSCRIPTIONAL REGULATOR, GNTR FAMILY"/>
    <property type="match status" value="1"/>
</dbReference>
<dbReference type="RefSeq" id="WP_343981112.1">
    <property type="nucleotide sequence ID" value="NZ_BAAAHK010000020.1"/>
</dbReference>
<evidence type="ECO:0000256" key="3">
    <source>
        <dbReference type="ARBA" id="ARBA00023163"/>
    </source>
</evidence>
<gene>
    <name evidence="5" type="ORF">GCM10009554_72240</name>
</gene>
<proteinExistence type="predicted"/>
<dbReference type="InterPro" id="IPR000524">
    <property type="entry name" value="Tscrpt_reg_HTH_GntR"/>
</dbReference>
<dbReference type="Pfam" id="PF07729">
    <property type="entry name" value="FCD"/>
    <property type="match status" value="1"/>
</dbReference>
<accession>A0ABN1RKP5</accession>
<dbReference type="InterPro" id="IPR011711">
    <property type="entry name" value="GntR_C"/>
</dbReference>
<reference evidence="5 6" key="1">
    <citation type="journal article" date="2019" name="Int. J. Syst. Evol. Microbiol.">
        <title>The Global Catalogue of Microorganisms (GCM) 10K type strain sequencing project: providing services to taxonomists for standard genome sequencing and annotation.</title>
        <authorList>
            <consortium name="The Broad Institute Genomics Platform"/>
            <consortium name="The Broad Institute Genome Sequencing Center for Infectious Disease"/>
            <person name="Wu L."/>
            <person name="Ma J."/>
        </authorList>
    </citation>
    <scope>NUCLEOTIDE SEQUENCE [LARGE SCALE GENOMIC DNA]</scope>
    <source>
        <strain evidence="5 6">JCM 10977</strain>
    </source>
</reference>
<keyword evidence="2" id="KW-0238">DNA-binding</keyword>
<dbReference type="EMBL" id="BAAAHK010000020">
    <property type="protein sequence ID" value="GAA0959082.1"/>
    <property type="molecule type" value="Genomic_DNA"/>
</dbReference>
<dbReference type="InterPro" id="IPR008920">
    <property type="entry name" value="TF_FadR/GntR_C"/>
</dbReference>
<keyword evidence="1" id="KW-0805">Transcription regulation</keyword>
<dbReference type="SUPFAM" id="SSF46785">
    <property type="entry name" value="Winged helix' DNA-binding domain"/>
    <property type="match status" value="1"/>
</dbReference>
<evidence type="ECO:0000256" key="1">
    <source>
        <dbReference type="ARBA" id="ARBA00023015"/>
    </source>
</evidence>
<protein>
    <submittedName>
        <fullName evidence="5">GntR family transcriptional regulator</fullName>
    </submittedName>
</protein>
<evidence type="ECO:0000259" key="4">
    <source>
        <dbReference type="PROSITE" id="PS50949"/>
    </source>
</evidence>
<sequence length="213" mass="22594">MQLSGDSGRDRAYQYLRGTVLSDPAVSGTFINEQAVATEVGISRTPVREALLMLAAEDLVQLVPHRGAFVAPVPGREIAEMMQARGVIESWAATTCLASPDGAPVDAMSAVLEQQRAIVEAGDAKGFIELDSQFHALLVEAAGNTVLGRLYDSLRARHVLLGVVALQRSTTRRQDVLAEHQAIVDGLASGDPAKAEAAILRHLDTTGSILMQG</sequence>
<dbReference type="SUPFAM" id="SSF48008">
    <property type="entry name" value="GntR ligand-binding domain-like"/>
    <property type="match status" value="1"/>
</dbReference>